<keyword evidence="3" id="KW-1185">Reference proteome</keyword>
<organism evidence="2 3">
    <name type="scientific">Clostridium yunnanense</name>
    <dbReference type="NCBI Taxonomy" id="2800325"/>
    <lineage>
        <taxon>Bacteria</taxon>
        <taxon>Bacillati</taxon>
        <taxon>Bacillota</taxon>
        <taxon>Clostridia</taxon>
        <taxon>Eubacteriales</taxon>
        <taxon>Clostridiaceae</taxon>
        <taxon>Clostridium</taxon>
    </lineage>
</organism>
<dbReference type="InterPro" id="IPR012334">
    <property type="entry name" value="Pectin_lyas_fold"/>
</dbReference>
<dbReference type="EMBL" id="JAENHN010000006">
    <property type="protein sequence ID" value="MBK1809338.1"/>
    <property type="molecule type" value="Genomic_DNA"/>
</dbReference>
<feature type="domain" description="BppU N-terminal" evidence="1">
    <location>
        <begin position="16"/>
        <end position="138"/>
    </location>
</feature>
<dbReference type="RefSeq" id="WP_200265884.1">
    <property type="nucleotide sequence ID" value="NZ_JAENHN010000006.1"/>
</dbReference>
<dbReference type="InterPro" id="IPR018913">
    <property type="entry name" value="BppU_N"/>
</dbReference>
<dbReference type="Gene3D" id="2.160.20.10">
    <property type="entry name" value="Single-stranded right-handed beta-helix, Pectin lyase-like"/>
    <property type="match status" value="1"/>
</dbReference>
<proteinExistence type="predicted"/>
<dbReference type="Proteomes" id="UP000596739">
    <property type="component" value="Unassembled WGS sequence"/>
</dbReference>
<dbReference type="SUPFAM" id="SSF51126">
    <property type="entry name" value="Pectin lyase-like"/>
    <property type="match status" value="1"/>
</dbReference>
<comment type="caution">
    <text evidence="2">The sequence shown here is derived from an EMBL/GenBank/DDBJ whole genome shotgun (WGS) entry which is preliminary data.</text>
</comment>
<evidence type="ECO:0000313" key="2">
    <source>
        <dbReference type="EMBL" id="MBK1809338.1"/>
    </source>
</evidence>
<evidence type="ECO:0000313" key="3">
    <source>
        <dbReference type="Proteomes" id="UP000596739"/>
    </source>
</evidence>
<protein>
    <submittedName>
        <fullName evidence="2">BppU family phage baseplate upper protein</fullName>
    </submittedName>
</protein>
<dbReference type="Gene3D" id="2.60.40.3350">
    <property type="match status" value="1"/>
</dbReference>
<name>A0ABS1EJ44_9CLOT</name>
<reference evidence="3" key="1">
    <citation type="submission" date="2021-01" db="EMBL/GenBank/DDBJ databases">
        <title>Genome public.</title>
        <authorList>
            <person name="Liu C."/>
            <person name="Sun Q."/>
        </authorList>
    </citation>
    <scope>NUCLEOTIDE SEQUENCE [LARGE SCALE GENOMIC DNA]</scope>
    <source>
        <strain evidence="3">YIM B02505</strain>
    </source>
</reference>
<dbReference type="Pfam" id="PF10651">
    <property type="entry name" value="BppU_N"/>
    <property type="match status" value="1"/>
</dbReference>
<gene>
    <name evidence="2" type="ORF">JHL18_01590</name>
</gene>
<evidence type="ECO:0000259" key="1">
    <source>
        <dbReference type="Pfam" id="PF10651"/>
    </source>
</evidence>
<sequence>MKTIREILMDINNRVLTKLEAKQDDVNSRFIQITLLDGNNAINLTGNTVKIFGVKADNTKIFNDVEITDATNGVILIELTNQALAVAGELQCELVIYGSENSVLSSKVFTINVLESIRDDSAIESTDEFTALTQGINKLEAWDQQFQAKYDGLNTQYASQLISHTSQLANIATDVDLFGAYGDGVHDDSMAIQNAIDFAGDNGIIRLSKNKIYLIKNGIVLHNNQTIYGYGATLKRCDESKTTLSSQADYTSSQITVNNVPTDWKAGDTIHIYTGNSINMTTDIKTISDINGNVITLNNSIGKFINSSNNDVYPIGTGVRKVFIMVSSQQYPTPAVTKVYGVTFNGSKNHNSSNYYWYLNSCLSVYGFGTEVCDCKFINTPNENIITHGAKITNNYAENLNGSFVHLSSPPSNLGAEFMGTIITNNVVKKSNTINPTITGHSLAVIEQSWNAGKTIINSNYFEGNSLAICFDLITQNTGSSTSYYDEFIVTNNIFKNYSKITRDINSYITWDLNNRIVTSNLFINCGSTDLTNMASKNIIFKNNLLSGTTTVSGDINIDKSNHIVYSDTIASISLQSTDGTFTIAHFANGSTYFQKGSKQYMYVDSNDNLILNKDAKILNPLSGVVNVGDFNRFITDTMTSAPWRNYLNSTYQKLSIGSEVYFPNIPTPAIYIKVGTDSWVTIQTTIF</sequence>
<dbReference type="InterPro" id="IPR011050">
    <property type="entry name" value="Pectin_lyase_fold/virulence"/>
</dbReference>
<accession>A0ABS1EJ44</accession>